<dbReference type="CDD" id="cd07896">
    <property type="entry name" value="Adenylation_kDNA_ligase_like"/>
    <property type="match status" value="1"/>
</dbReference>
<dbReference type="AlphaFoldDB" id="A0A9X4JD13"/>
<evidence type="ECO:0000256" key="3">
    <source>
        <dbReference type="ARBA" id="ARBA00022705"/>
    </source>
</evidence>
<dbReference type="GO" id="GO:0003910">
    <property type="term" value="F:DNA ligase (ATP) activity"/>
    <property type="evidence" value="ECO:0007669"/>
    <property type="project" value="UniProtKB-EC"/>
</dbReference>
<dbReference type="NCBIfam" id="NF006592">
    <property type="entry name" value="PRK09125.1"/>
    <property type="match status" value="1"/>
</dbReference>
<dbReference type="EC" id="6.5.1.1" evidence="9"/>
<protein>
    <submittedName>
        <fullName evidence="9">DNA ligase</fullName>
        <ecNumber evidence="9">6.5.1.1</ecNumber>
    </submittedName>
</protein>
<dbReference type="SUPFAM" id="SSF50249">
    <property type="entry name" value="Nucleic acid-binding proteins"/>
    <property type="match status" value="1"/>
</dbReference>
<dbReference type="GO" id="GO:0006260">
    <property type="term" value="P:DNA replication"/>
    <property type="evidence" value="ECO:0007669"/>
    <property type="project" value="UniProtKB-KW"/>
</dbReference>
<comment type="catalytic activity">
    <reaction evidence="6">
        <text>ATP + (deoxyribonucleotide)n-3'-hydroxyl + 5'-phospho-(deoxyribonucleotide)m = (deoxyribonucleotide)n+m + AMP + diphosphate.</text>
        <dbReference type="EC" id="6.5.1.1"/>
    </reaction>
</comment>
<dbReference type="GO" id="GO:0006310">
    <property type="term" value="P:DNA recombination"/>
    <property type="evidence" value="ECO:0007669"/>
    <property type="project" value="InterPro"/>
</dbReference>
<evidence type="ECO:0000256" key="1">
    <source>
        <dbReference type="ARBA" id="ARBA00001968"/>
    </source>
</evidence>
<keyword evidence="2 9" id="KW-0436">Ligase</keyword>
<accession>A0A9X4JD13</accession>
<feature type="domain" description="ATP-dependent DNA ligase family profile" evidence="8">
    <location>
        <begin position="108"/>
        <end position="190"/>
    </location>
</feature>
<keyword evidence="5" id="KW-0234">DNA repair</keyword>
<dbReference type="InterPro" id="IPR012310">
    <property type="entry name" value="DNA_ligase_ATP-dep_cent"/>
</dbReference>
<evidence type="ECO:0000256" key="6">
    <source>
        <dbReference type="ARBA" id="ARBA00034003"/>
    </source>
</evidence>
<dbReference type="InterPro" id="IPR050326">
    <property type="entry name" value="NAD_dep_DNA_ligaseB"/>
</dbReference>
<reference evidence="9" key="2">
    <citation type="journal article" date="2023" name="Pathogens">
        <title>Pathological Features and Genomic Characterization of an Actinobacillus equuli subsp. equuli Bearing Unique Virulence-Associated Genes from an Adult Horse with Pleuropneumonia.</title>
        <authorList>
            <person name="Kamali M."/>
            <person name="Carossino M."/>
            <person name="Del Piero F."/>
            <person name="Peak L."/>
            <person name="Mitchell M.S."/>
            <person name="Willette J."/>
            <person name="Baker R."/>
            <person name="Li F."/>
            <person name="Kenez A."/>
            <person name="Balasuriya U.B.R."/>
            <person name="Go Y.Y."/>
        </authorList>
    </citation>
    <scope>NUCLEOTIDE SEQUENCE</scope>
    <source>
        <strain evidence="9">4524</strain>
    </source>
</reference>
<keyword evidence="10" id="KW-1185">Reference proteome</keyword>
<evidence type="ECO:0000256" key="2">
    <source>
        <dbReference type="ARBA" id="ARBA00022598"/>
    </source>
</evidence>
<dbReference type="Gene3D" id="3.30.1490.70">
    <property type="match status" value="1"/>
</dbReference>
<keyword evidence="3" id="KW-0235">DNA replication</keyword>
<evidence type="ECO:0000259" key="8">
    <source>
        <dbReference type="PROSITE" id="PS50160"/>
    </source>
</evidence>
<evidence type="ECO:0000256" key="5">
    <source>
        <dbReference type="ARBA" id="ARBA00023204"/>
    </source>
</evidence>
<dbReference type="Gene3D" id="2.40.50.140">
    <property type="entry name" value="Nucleic acid-binding proteins"/>
    <property type="match status" value="1"/>
</dbReference>
<evidence type="ECO:0000256" key="7">
    <source>
        <dbReference type="SAM" id="SignalP"/>
    </source>
</evidence>
<dbReference type="PROSITE" id="PS50160">
    <property type="entry name" value="DNA_LIGASE_A3"/>
    <property type="match status" value="1"/>
</dbReference>
<comment type="cofactor">
    <cofactor evidence="1">
        <name>a divalent metal cation</name>
        <dbReference type="ChEBI" id="CHEBI:60240"/>
    </cofactor>
</comment>
<dbReference type="PANTHER" id="PTHR47810">
    <property type="entry name" value="DNA LIGASE"/>
    <property type="match status" value="1"/>
</dbReference>
<sequence length="278" mass="31932">MKTLLFILLCFSTSLFAKTPDLMLLGQYRDQDINGWVMSEKLDGVRGYWDGKQLISRQGNPLAPPDYFIKDFPPFAIDGELFSERGKFEEISSTVRASEPKGWYKLKLYVFDVPNADGNLFERLTKLKNYLSQHPTPYIQIIEQIPIQDKAHLMQFYQQVLDQHGEGVVVRNPNTAYIKGRSAQILKLKPVLDEECTVIAHHNGKGKYHDKLGAITCENQRGRFRIGSGFKDKDRENPPPIGSLITYKYRGITEKGKPRFATFFRQRMDVTPNTLPLQ</sequence>
<dbReference type="EMBL" id="JAPHVQ010000011">
    <property type="protein sequence ID" value="MDE8035501.1"/>
    <property type="molecule type" value="Genomic_DNA"/>
</dbReference>
<proteinExistence type="predicted"/>
<feature type="signal peptide" evidence="7">
    <location>
        <begin position="1"/>
        <end position="17"/>
    </location>
</feature>
<dbReference type="InterPro" id="IPR029319">
    <property type="entry name" value="DNA_ligase_OB"/>
</dbReference>
<name>A0A9X4JD13_ACTEU</name>
<keyword evidence="7" id="KW-0732">Signal</keyword>
<evidence type="ECO:0000256" key="4">
    <source>
        <dbReference type="ARBA" id="ARBA00022763"/>
    </source>
</evidence>
<feature type="chain" id="PRO_5040905816" evidence="7">
    <location>
        <begin position="18"/>
        <end position="278"/>
    </location>
</feature>
<dbReference type="PANTHER" id="PTHR47810:SF1">
    <property type="entry name" value="DNA LIGASE B"/>
    <property type="match status" value="1"/>
</dbReference>
<evidence type="ECO:0000313" key="9">
    <source>
        <dbReference type="EMBL" id="MDE8035501.1"/>
    </source>
</evidence>
<evidence type="ECO:0000313" key="10">
    <source>
        <dbReference type="Proteomes" id="UP001142444"/>
    </source>
</evidence>
<gene>
    <name evidence="9" type="ORF">OQ257_10060</name>
</gene>
<dbReference type="Pfam" id="PF14743">
    <property type="entry name" value="DNA_ligase_OB_2"/>
    <property type="match status" value="1"/>
</dbReference>
<dbReference type="SUPFAM" id="SSF56091">
    <property type="entry name" value="DNA ligase/mRNA capping enzyme, catalytic domain"/>
    <property type="match status" value="1"/>
</dbReference>
<dbReference type="GO" id="GO:0006281">
    <property type="term" value="P:DNA repair"/>
    <property type="evidence" value="ECO:0007669"/>
    <property type="project" value="UniProtKB-KW"/>
</dbReference>
<dbReference type="RefSeq" id="WP_275218348.1">
    <property type="nucleotide sequence ID" value="NZ_JAPHVQ010000011.1"/>
</dbReference>
<reference evidence="9" key="1">
    <citation type="submission" date="2022-11" db="EMBL/GenBank/DDBJ databases">
        <authorList>
            <person name="Kamali M."/>
            <person name="Peak L."/>
            <person name="Go Y.Y."/>
            <person name="Balasuriya U.B.R."/>
            <person name="Carossino M."/>
        </authorList>
    </citation>
    <scope>NUCLEOTIDE SEQUENCE</scope>
    <source>
        <strain evidence="9">4524</strain>
    </source>
</reference>
<dbReference type="InterPro" id="IPR016059">
    <property type="entry name" value="DNA_ligase_ATP-dep_CS"/>
</dbReference>
<keyword evidence="4" id="KW-0227">DNA damage</keyword>
<dbReference type="InterPro" id="IPR012340">
    <property type="entry name" value="NA-bd_OB-fold"/>
</dbReference>
<dbReference type="GO" id="GO:0005524">
    <property type="term" value="F:ATP binding"/>
    <property type="evidence" value="ECO:0007669"/>
    <property type="project" value="InterPro"/>
</dbReference>
<dbReference type="Pfam" id="PF01068">
    <property type="entry name" value="DNA_ligase_A_M"/>
    <property type="match status" value="1"/>
</dbReference>
<dbReference type="Gene3D" id="3.30.470.30">
    <property type="entry name" value="DNA ligase/mRNA capping enzyme"/>
    <property type="match status" value="1"/>
</dbReference>
<comment type="caution">
    <text evidence="9">The sequence shown here is derived from an EMBL/GenBank/DDBJ whole genome shotgun (WGS) entry which is preliminary data.</text>
</comment>
<organism evidence="9 10">
    <name type="scientific">Actinobacillus equuli subsp. equuli</name>
    <dbReference type="NCBI Taxonomy" id="202947"/>
    <lineage>
        <taxon>Bacteria</taxon>
        <taxon>Pseudomonadati</taxon>
        <taxon>Pseudomonadota</taxon>
        <taxon>Gammaproteobacteria</taxon>
        <taxon>Pasteurellales</taxon>
        <taxon>Pasteurellaceae</taxon>
        <taxon>Actinobacillus</taxon>
    </lineage>
</organism>
<dbReference type="PROSITE" id="PS00333">
    <property type="entry name" value="DNA_LIGASE_A2"/>
    <property type="match status" value="1"/>
</dbReference>
<dbReference type="CDD" id="cd08041">
    <property type="entry name" value="OBF_kDNA_ligase_like"/>
    <property type="match status" value="1"/>
</dbReference>
<dbReference type="Proteomes" id="UP001142444">
    <property type="component" value="Unassembled WGS sequence"/>
</dbReference>